<evidence type="ECO:0000313" key="2">
    <source>
        <dbReference type="EMBL" id="KNE70735.1"/>
    </source>
</evidence>
<dbReference type="Gene3D" id="1.20.1280.50">
    <property type="match status" value="1"/>
</dbReference>
<dbReference type="OrthoDB" id="586649at2759"/>
<organism evidence="2 3">
    <name type="scientific">Allomyces macrogynus (strain ATCC 38327)</name>
    <name type="common">Allomyces javanicus var. macrogynus</name>
    <dbReference type="NCBI Taxonomy" id="578462"/>
    <lineage>
        <taxon>Eukaryota</taxon>
        <taxon>Fungi</taxon>
        <taxon>Fungi incertae sedis</taxon>
        <taxon>Blastocladiomycota</taxon>
        <taxon>Blastocladiomycetes</taxon>
        <taxon>Blastocladiales</taxon>
        <taxon>Blastocladiaceae</taxon>
        <taxon>Allomyces</taxon>
    </lineage>
</organism>
<gene>
    <name evidence="2" type="ORF">AMAG_15486</name>
</gene>
<keyword evidence="3" id="KW-1185">Reference proteome</keyword>
<accession>A0A0L0T7N0</accession>
<dbReference type="InterPro" id="IPR036047">
    <property type="entry name" value="F-box-like_dom_sf"/>
</dbReference>
<sequence>MREPDAPVLKCTASCHADRRTPDPADPGTLSVHLVVCLTDVLALIFPYLTDDPVALFRASHVCSTWRSVIMDSHAARLWPAAYHRLPGLRCRDPPLEGKPTWQRHRWLALVTAFRDSSDWGGLNEYTDQLSETNVPGEHLVRLEQLHADEGEEPREPLVAVTENCVVFEPRLTGHVDEPRTRSVLQVQPFSSSTTTGADSPPRDAFLIHGSPDPVEEIDDDGALTNGCDPFFKSTGVTQSRWMWTQSATHVDLFTLPTANLFIRVMHPDRLRILGTSCCDDWLVVLYRVPLDWSRSFASDPEIPWRHKDSPDHMATPCILTVYDLPNVILPHVELDRCLRLDAGGVGIEMAAAVWVPYEHGLTHSVVDPDAVHPFAVTDLDPWVVDRAHPTQPCRQLLKVVVNEQGDDRIVGQRLVVITFDVTDPTAPVTLVAWQPYGIIPNHTTYSEGEPYNFAEGGTCCSFRKWRLFGRILIGSTREGTCCPPIQFARDDSGHDRGATLAPNLQAVLINVTGAGFFAISVLFREPLLRAFLFHDDWEHVLERYLANLCGHDIVLAAQYDLRLAELAYLRMLFPADTTDAALTTLSSLVRSTPLHALAHLPRLPRQGTWHHAESMHRTRQDRLVIVLRASPVQTLFATSSTAGHTAMTWSGMRVEVWDVAGMRMVKRVAMPRTTEFVIGPGVPNPVWETENETVGSGSTAAVRTTDEAVVWDLLLPPRRGGDGPWDDAWVLDVLAQSMGARKEEDGDEDGPVRHVYSPGTVLYVTPTCTGLAVVRSLGAMRGAAVEKWQYGRPRASVEGGI</sequence>
<evidence type="ECO:0000313" key="3">
    <source>
        <dbReference type="Proteomes" id="UP000054350"/>
    </source>
</evidence>
<reference evidence="2 3" key="1">
    <citation type="submission" date="2009-11" db="EMBL/GenBank/DDBJ databases">
        <title>Annotation of Allomyces macrogynus ATCC 38327.</title>
        <authorList>
            <consortium name="The Broad Institute Genome Sequencing Platform"/>
            <person name="Russ C."/>
            <person name="Cuomo C."/>
            <person name="Burger G."/>
            <person name="Gray M.W."/>
            <person name="Holland P.W.H."/>
            <person name="King N."/>
            <person name="Lang F.B.F."/>
            <person name="Roger A.J."/>
            <person name="Ruiz-Trillo I."/>
            <person name="Young S.K."/>
            <person name="Zeng Q."/>
            <person name="Gargeya S."/>
            <person name="Fitzgerald M."/>
            <person name="Haas B."/>
            <person name="Abouelleil A."/>
            <person name="Alvarado L."/>
            <person name="Arachchi H.M."/>
            <person name="Berlin A."/>
            <person name="Chapman S.B."/>
            <person name="Gearin G."/>
            <person name="Goldberg J."/>
            <person name="Griggs A."/>
            <person name="Gujja S."/>
            <person name="Hansen M."/>
            <person name="Heiman D."/>
            <person name="Howarth C."/>
            <person name="Larimer J."/>
            <person name="Lui A."/>
            <person name="MacDonald P.J.P."/>
            <person name="McCowen C."/>
            <person name="Montmayeur A."/>
            <person name="Murphy C."/>
            <person name="Neiman D."/>
            <person name="Pearson M."/>
            <person name="Priest M."/>
            <person name="Roberts A."/>
            <person name="Saif S."/>
            <person name="Shea T."/>
            <person name="Sisk P."/>
            <person name="Stolte C."/>
            <person name="Sykes S."/>
            <person name="Wortman J."/>
            <person name="Nusbaum C."/>
            <person name="Birren B."/>
        </authorList>
    </citation>
    <scope>NUCLEOTIDE SEQUENCE [LARGE SCALE GENOMIC DNA]</scope>
    <source>
        <strain evidence="2 3">ATCC 38327</strain>
    </source>
</reference>
<dbReference type="Pfam" id="PF12937">
    <property type="entry name" value="F-box-like"/>
    <property type="match status" value="1"/>
</dbReference>
<protein>
    <recommendedName>
        <fullName evidence="1">F-box domain-containing protein</fullName>
    </recommendedName>
</protein>
<dbReference type="VEuPathDB" id="FungiDB:AMAG_15486"/>
<evidence type="ECO:0000259" key="1">
    <source>
        <dbReference type="Pfam" id="PF12937"/>
    </source>
</evidence>
<dbReference type="AlphaFoldDB" id="A0A0L0T7N0"/>
<proteinExistence type="predicted"/>
<dbReference type="EMBL" id="GG745367">
    <property type="protein sequence ID" value="KNE70735.1"/>
    <property type="molecule type" value="Genomic_DNA"/>
</dbReference>
<dbReference type="SUPFAM" id="SSF81383">
    <property type="entry name" value="F-box domain"/>
    <property type="match status" value="1"/>
</dbReference>
<reference evidence="3" key="2">
    <citation type="submission" date="2009-11" db="EMBL/GenBank/DDBJ databases">
        <title>The Genome Sequence of Allomyces macrogynus strain ATCC 38327.</title>
        <authorList>
            <consortium name="The Broad Institute Genome Sequencing Platform"/>
            <person name="Russ C."/>
            <person name="Cuomo C."/>
            <person name="Shea T."/>
            <person name="Young S.K."/>
            <person name="Zeng Q."/>
            <person name="Koehrsen M."/>
            <person name="Haas B."/>
            <person name="Borodovsky M."/>
            <person name="Guigo R."/>
            <person name="Alvarado L."/>
            <person name="Berlin A."/>
            <person name="Borenstein D."/>
            <person name="Chen Z."/>
            <person name="Engels R."/>
            <person name="Freedman E."/>
            <person name="Gellesch M."/>
            <person name="Goldberg J."/>
            <person name="Griggs A."/>
            <person name="Gujja S."/>
            <person name="Heiman D."/>
            <person name="Hepburn T."/>
            <person name="Howarth C."/>
            <person name="Jen D."/>
            <person name="Larson L."/>
            <person name="Lewis B."/>
            <person name="Mehta T."/>
            <person name="Park D."/>
            <person name="Pearson M."/>
            <person name="Roberts A."/>
            <person name="Saif S."/>
            <person name="Shenoy N."/>
            <person name="Sisk P."/>
            <person name="Stolte C."/>
            <person name="Sykes S."/>
            <person name="Walk T."/>
            <person name="White J."/>
            <person name="Yandava C."/>
            <person name="Burger G."/>
            <person name="Gray M.W."/>
            <person name="Holland P.W.H."/>
            <person name="King N."/>
            <person name="Lang F.B.F."/>
            <person name="Roger A.J."/>
            <person name="Ruiz-Trillo I."/>
            <person name="Lander E."/>
            <person name="Nusbaum C."/>
        </authorList>
    </citation>
    <scope>NUCLEOTIDE SEQUENCE [LARGE SCALE GENOMIC DNA]</scope>
    <source>
        <strain evidence="3">ATCC 38327</strain>
    </source>
</reference>
<dbReference type="Proteomes" id="UP000054350">
    <property type="component" value="Unassembled WGS sequence"/>
</dbReference>
<dbReference type="InterPro" id="IPR001810">
    <property type="entry name" value="F-box_dom"/>
</dbReference>
<feature type="domain" description="F-box" evidence="1">
    <location>
        <begin position="40"/>
        <end position="73"/>
    </location>
</feature>
<name>A0A0L0T7N0_ALLM3</name>